<comment type="similarity">
    <text evidence="5">Belongs to the TMEM41 family.</text>
</comment>
<evidence type="ECO:0000313" key="8">
    <source>
        <dbReference type="EMBL" id="CAH0474095.1"/>
    </source>
</evidence>
<evidence type="ECO:0000256" key="3">
    <source>
        <dbReference type="ARBA" id="ARBA00022989"/>
    </source>
</evidence>
<dbReference type="Proteomes" id="UP001158986">
    <property type="component" value="Unassembled WGS sequence"/>
</dbReference>
<dbReference type="InterPro" id="IPR032816">
    <property type="entry name" value="VTT_dom"/>
</dbReference>
<feature type="transmembrane region" description="Helical" evidence="6">
    <location>
        <begin position="86"/>
        <end position="112"/>
    </location>
</feature>
<evidence type="ECO:0000256" key="4">
    <source>
        <dbReference type="ARBA" id="ARBA00023136"/>
    </source>
</evidence>
<keyword evidence="3 6" id="KW-1133">Transmembrane helix</keyword>
<keyword evidence="10" id="KW-1185">Reference proteome</keyword>
<comment type="caution">
    <text evidence="8">The sequence shown here is derived from an EMBL/GenBank/DDBJ whole genome shotgun (WGS) entry which is preliminary data.</text>
</comment>
<dbReference type="PANTHER" id="PTHR43220">
    <property type="match status" value="1"/>
</dbReference>
<evidence type="ECO:0000256" key="2">
    <source>
        <dbReference type="ARBA" id="ARBA00022692"/>
    </source>
</evidence>
<dbReference type="PANTHER" id="PTHR43220:SF18">
    <property type="entry name" value="TRANSMEMBRANE PROTEIN 41B"/>
    <property type="match status" value="1"/>
</dbReference>
<evidence type="ECO:0000256" key="1">
    <source>
        <dbReference type="ARBA" id="ARBA00004141"/>
    </source>
</evidence>
<evidence type="ECO:0000256" key="5">
    <source>
        <dbReference type="ARBA" id="ARBA00025797"/>
    </source>
</evidence>
<keyword evidence="2 6" id="KW-0812">Transmembrane</keyword>
<gene>
    <name evidence="9" type="ORF">PBS001_LOCUS5127</name>
    <name evidence="8" type="ORF">PBS003_LOCUS963</name>
</gene>
<evidence type="ECO:0000259" key="7">
    <source>
        <dbReference type="Pfam" id="PF09335"/>
    </source>
</evidence>
<feature type="transmembrane region" description="Helical" evidence="6">
    <location>
        <begin position="171"/>
        <end position="190"/>
    </location>
</feature>
<accession>A0AAU9KLA2</accession>
<dbReference type="EMBL" id="CAKKTJ010000095">
    <property type="protein sequence ID" value="CAH0474095.1"/>
    <property type="molecule type" value="Genomic_DNA"/>
</dbReference>
<sequence length="275" mass="30699">MSARPETQLRTHASLLLLLILTAVTSVYLFFQYAPKAEYPECAPISVSYVIQGVLPNWLNGRNDKMGTVQGLWQCAIQYREHHSAFVLSSFCIVYIALQTFAIPGPIVLSILSGAMYPFLQAQLLVAFCATTGASLCFMLSYFLGRGVFSRLLSGMIDRFKDKIAQNQKNLFYYLLFLRITPLLPNWFVNIACPLVDVPFKYFFLATLIGLIPANFLHISTGATLNSAAGMSGGSNTVNFAVLFLLQFVALLPTLFKGKIEKYEKEAFEKTKKIK</sequence>
<dbReference type="InterPro" id="IPR045014">
    <property type="entry name" value="TM41A/B"/>
</dbReference>
<dbReference type="GO" id="GO:0016020">
    <property type="term" value="C:membrane"/>
    <property type="evidence" value="ECO:0007669"/>
    <property type="project" value="UniProtKB-SubCell"/>
</dbReference>
<feature type="transmembrane region" description="Helical" evidence="6">
    <location>
        <begin position="202"/>
        <end position="225"/>
    </location>
</feature>
<dbReference type="AlphaFoldDB" id="A0AAU9KLA2"/>
<protein>
    <recommendedName>
        <fullName evidence="7">VTT domain-containing protein</fullName>
    </recommendedName>
</protein>
<proteinExistence type="inferred from homology"/>
<feature type="transmembrane region" description="Helical" evidence="6">
    <location>
        <begin position="124"/>
        <end position="144"/>
    </location>
</feature>
<evidence type="ECO:0000313" key="10">
    <source>
        <dbReference type="Proteomes" id="UP001158986"/>
    </source>
</evidence>
<dbReference type="GO" id="GO:0000045">
    <property type="term" value="P:autophagosome assembly"/>
    <property type="evidence" value="ECO:0007669"/>
    <property type="project" value="TreeGrafter"/>
</dbReference>
<feature type="transmembrane region" description="Helical" evidence="6">
    <location>
        <begin position="237"/>
        <end position="256"/>
    </location>
</feature>
<keyword evidence="4 6" id="KW-0472">Membrane</keyword>
<reference evidence="8 10" key="1">
    <citation type="submission" date="2021-11" db="EMBL/GenBank/DDBJ databases">
        <authorList>
            <person name="Islam A."/>
            <person name="Islam S."/>
            <person name="Flora M.S."/>
            <person name="Rahman M."/>
            <person name="Ziaur R.M."/>
            <person name="Epstein J.H."/>
            <person name="Hassan M."/>
            <person name="Klassen M."/>
            <person name="Woodard K."/>
            <person name="Webb A."/>
            <person name="Webby R.J."/>
            <person name="El Zowalaty M.E."/>
        </authorList>
    </citation>
    <scope>NUCLEOTIDE SEQUENCE</scope>
    <source>
        <strain evidence="9">Pbs1</strain>
        <strain evidence="8">Pbs3</strain>
    </source>
</reference>
<dbReference type="Proteomes" id="UP001160483">
    <property type="component" value="Unassembled WGS sequence"/>
</dbReference>
<feature type="transmembrane region" description="Helical" evidence="6">
    <location>
        <begin position="12"/>
        <end position="31"/>
    </location>
</feature>
<comment type="subcellular location">
    <subcellularLocation>
        <location evidence="1">Membrane</location>
        <topology evidence="1">Multi-pass membrane protein</topology>
    </subcellularLocation>
</comment>
<feature type="domain" description="VTT" evidence="7">
    <location>
        <begin position="104"/>
        <end position="223"/>
    </location>
</feature>
<name>A0AAU9KLA2_9STRA</name>
<evidence type="ECO:0000313" key="11">
    <source>
        <dbReference type="Proteomes" id="UP001160483"/>
    </source>
</evidence>
<evidence type="ECO:0000313" key="9">
    <source>
        <dbReference type="EMBL" id="CAH0518562.1"/>
    </source>
</evidence>
<organism evidence="8 11">
    <name type="scientific">Peronospora belbahrii</name>
    <dbReference type="NCBI Taxonomy" id="622444"/>
    <lineage>
        <taxon>Eukaryota</taxon>
        <taxon>Sar</taxon>
        <taxon>Stramenopiles</taxon>
        <taxon>Oomycota</taxon>
        <taxon>Peronosporomycetes</taxon>
        <taxon>Peronosporales</taxon>
        <taxon>Peronosporaceae</taxon>
        <taxon>Peronospora</taxon>
    </lineage>
</organism>
<dbReference type="Pfam" id="PF09335">
    <property type="entry name" value="VTT_dom"/>
    <property type="match status" value="1"/>
</dbReference>
<evidence type="ECO:0000256" key="6">
    <source>
        <dbReference type="SAM" id="Phobius"/>
    </source>
</evidence>
<dbReference type="EMBL" id="CAKLCB010000264">
    <property type="protein sequence ID" value="CAH0518562.1"/>
    <property type="molecule type" value="Genomic_DNA"/>
</dbReference>